<dbReference type="EMBL" id="AGBW02008228">
    <property type="protein sequence ID" value="OWR53984.1"/>
    <property type="molecule type" value="Genomic_DNA"/>
</dbReference>
<organism evidence="1 2">
    <name type="scientific">Danaus plexippus plexippus</name>
    <dbReference type="NCBI Taxonomy" id="278856"/>
    <lineage>
        <taxon>Eukaryota</taxon>
        <taxon>Metazoa</taxon>
        <taxon>Ecdysozoa</taxon>
        <taxon>Arthropoda</taxon>
        <taxon>Hexapoda</taxon>
        <taxon>Insecta</taxon>
        <taxon>Pterygota</taxon>
        <taxon>Neoptera</taxon>
        <taxon>Endopterygota</taxon>
        <taxon>Lepidoptera</taxon>
        <taxon>Glossata</taxon>
        <taxon>Ditrysia</taxon>
        <taxon>Papilionoidea</taxon>
        <taxon>Nymphalidae</taxon>
        <taxon>Danainae</taxon>
        <taxon>Danaini</taxon>
        <taxon>Danaina</taxon>
        <taxon>Danaus</taxon>
        <taxon>Danaus</taxon>
    </lineage>
</organism>
<dbReference type="InParanoid" id="A0A212FJS8"/>
<comment type="caution">
    <text evidence="1">The sequence shown here is derived from an EMBL/GenBank/DDBJ whole genome shotgun (WGS) entry which is preliminary data.</text>
</comment>
<protein>
    <submittedName>
        <fullName evidence="1">Transposase</fullName>
    </submittedName>
</protein>
<name>A0A212FJS8_DANPL</name>
<evidence type="ECO:0000313" key="2">
    <source>
        <dbReference type="Proteomes" id="UP000007151"/>
    </source>
</evidence>
<accession>A0A212FJS8</accession>
<dbReference type="AlphaFoldDB" id="A0A212FJS8"/>
<sequence length="59" mass="6749">AILPGKQFDGHGQTDDRSGLVMRMFAYECFNTIFSSSQPHLPQDFCLFRTSLVEKKPVR</sequence>
<keyword evidence="2" id="KW-1185">Reference proteome</keyword>
<evidence type="ECO:0000313" key="1">
    <source>
        <dbReference type="EMBL" id="OWR53984.1"/>
    </source>
</evidence>
<reference evidence="1 2" key="1">
    <citation type="journal article" date="2011" name="Cell">
        <title>The monarch butterfly genome yields insights into long-distance migration.</title>
        <authorList>
            <person name="Zhan S."/>
            <person name="Merlin C."/>
            <person name="Boore J.L."/>
            <person name="Reppert S.M."/>
        </authorList>
    </citation>
    <scope>NUCLEOTIDE SEQUENCE [LARGE SCALE GENOMIC DNA]</scope>
    <source>
        <strain evidence="1">F-2</strain>
    </source>
</reference>
<feature type="non-terminal residue" evidence="1">
    <location>
        <position position="1"/>
    </location>
</feature>
<proteinExistence type="predicted"/>
<dbReference type="KEGG" id="dpl:KGM_215120B"/>
<dbReference type="Proteomes" id="UP000007151">
    <property type="component" value="Unassembled WGS sequence"/>
</dbReference>
<gene>
    <name evidence="1" type="ORF">KGM_215120B</name>
</gene>